<name>A0A1S3GDC7_DIPOR</name>
<accession>A0A1S3GDC7</accession>
<gene>
    <name evidence="3" type="primary">LOC105997098</name>
</gene>
<dbReference type="RefSeq" id="XP_012886853.1">
    <property type="nucleotide sequence ID" value="XM_013031399.1"/>
</dbReference>
<evidence type="ECO:0000313" key="3">
    <source>
        <dbReference type="RefSeq" id="XP_012886853.1"/>
    </source>
</evidence>
<keyword evidence="2" id="KW-1185">Reference proteome</keyword>
<reference evidence="3" key="1">
    <citation type="submission" date="2025-08" db="UniProtKB">
        <authorList>
            <consortium name="RefSeq"/>
        </authorList>
    </citation>
    <scope>IDENTIFICATION</scope>
    <source>
        <tissue evidence="3">Kidney</tissue>
    </source>
</reference>
<feature type="compositionally biased region" description="Low complexity" evidence="1">
    <location>
        <begin position="94"/>
        <end position="110"/>
    </location>
</feature>
<sequence>MPQSHAKWPGRLQVAFLLTEGNRWEIAPFPNSGVRRPRAAAGAGKQLLPRERTWGTQGELDTAGGPSLHLRRAGGTPAPETGPRSSEGPAVASRGRPPTQPRPRGGLDAAVKGKRRGGGPGPSPAAVSRECGGRAVGASVGSHGRSSSPGASGHPGWSRCSAAASQPGVARACSPQPTQHGWETGLGGKTEQTPYGPVRPRWRAESGCRDDCRPAWRQDSNTETRVVRASTEPSQVAGSQGTDRLSNLSAKGPPLPPGIQVCPSPEGEGGVTFPQRLANICISRKQNPPSKPGARHLHFKGWLVSLVGVGAGWRDSFPSPAWATRMAARNYLGSATLLHANMLFFIVL</sequence>
<dbReference type="Proteomes" id="UP000081671">
    <property type="component" value="Unplaced"/>
</dbReference>
<dbReference type="GeneID" id="105997098"/>
<proteinExistence type="predicted"/>
<feature type="compositionally biased region" description="Basic and acidic residues" evidence="1">
    <location>
        <begin position="202"/>
        <end position="226"/>
    </location>
</feature>
<dbReference type="InParanoid" id="A0A1S3GDC7"/>
<protein>
    <submittedName>
        <fullName evidence="3">Collagen alpha-1(XVII) chain-like</fullName>
    </submittedName>
</protein>
<evidence type="ECO:0000256" key="1">
    <source>
        <dbReference type="SAM" id="MobiDB-lite"/>
    </source>
</evidence>
<dbReference type="AlphaFoldDB" id="A0A1S3GDC7"/>
<organism evidence="2 3">
    <name type="scientific">Dipodomys ordii</name>
    <name type="common">Ord's kangaroo rat</name>
    <dbReference type="NCBI Taxonomy" id="10020"/>
    <lineage>
        <taxon>Eukaryota</taxon>
        <taxon>Metazoa</taxon>
        <taxon>Chordata</taxon>
        <taxon>Craniata</taxon>
        <taxon>Vertebrata</taxon>
        <taxon>Euteleostomi</taxon>
        <taxon>Mammalia</taxon>
        <taxon>Eutheria</taxon>
        <taxon>Euarchontoglires</taxon>
        <taxon>Glires</taxon>
        <taxon>Rodentia</taxon>
        <taxon>Castorimorpha</taxon>
        <taxon>Heteromyidae</taxon>
        <taxon>Dipodomyinae</taxon>
        <taxon>Dipodomys</taxon>
    </lineage>
</organism>
<dbReference type="KEGG" id="dord:105997098"/>
<evidence type="ECO:0000313" key="2">
    <source>
        <dbReference type="Proteomes" id="UP000081671"/>
    </source>
</evidence>
<feature type="region of interest" description="Disordered" evidence="1">
    <location>
        <begin position="27"/>
        <end position="247"/>
    </location>
</feature>
<feature type="compositionally biased region" description="Polar residues" evidence="1">
    <location>
        <begin position="231"/>
        <end position="247"/>
    </location>
</feature>